<feature type="region of interest" description="Disordered" evidence="1">
    <location>
        <begin position="723"/>
        <end position="748"/>
    </location>
</feature>
<feature type="region of interest" description="Disordered" evidence="1">
    <location>
        <begin position="443"/>
        <end position="466"/>
    </location>
</feature>
<dbReference type="SUPFAM" id="SSF47459">
    <property type="entry name" value="HLH, helix-loop-helix DNA-binding domain"/>
    <property type="match status" value="1"/>
</dbReference>
<feature type="domain" description="BHLH" evidence="2">
    <location>
        <begin position="14"/>
        <end position="66"/>
    </location>
</feature>
<dbReference type="PROSITE" id="PS50888">
    <property type="entry name" value="BHLH"/>
    <property type="match status" value="1"/>
</dbReference>
<reference evidence="5" key="1">
    <citation type="journal article" date="2020" name="PLoS Negl. Trop. Dis.">
        <title>High-quality nuclear genome for Sarcoptes scabiei-A critical resource for a neglected parasite.</title>
        <authorList>
            <person name="Korhonen P.K."/>
            <person name="Gasser R.B."/>
            <person name="Ma G."/>
            <person name="Wang T."/>
            <person name="Stroehlein A.J."/>
            <person name="Young N.D."/>
            <person name="Ang C.S."/>
            <person name="Fernando D.D."/>
            <person name="Lu H.C."/>
            <person name="Taylor S."/>
            <person name="Reynolds S.L."/>
            <person name="Mofiz E."/>
            <person name="Najaraj S.H."/>
            <person name="Gowda H."/>
            <person name="Madugundu A."/>
            <person name="Renuse S."/>
            <person name="Holt D."/>
            <person name="Pandey A."/>
            <person name="Papenfuss A.T."/>
            <person name="Fischer K."/>
        </authorList>
    </citation>
    <scope>NUCLEOTIDE SEQUENCE [LARGE SCALE GENOMIC DNA]</scope>
</reference>
<dbReference type="Gene3D" id="4.10.280.10">
    <property type="entry name" value="Helix-loop-helix DNA-binding domain"/>
    <property type="match status" value="1"/>
</dbReference>
<dbReference type="PANTHER" id="PTHR46970:SF1">
    <property type="entry name" value="BASIC HELIX-LOOP-HELIX DOMAIN-CONTAINING PROTEIN USF3"/>
    <property type="match status" value="1"/>
</dbReference>
<feature type="compositionally biased region" description="Polar residues" evidence="1">
    <location>
        <begin position="600"/>
        <end position="610"/>
    </location>
</feature>
<keyword evidence="5" id="KW-1185">Reference proteome</keyword>
<dbReference type="EMBL" id="WVUK01000048">
    <property type="protein sequence ID" value="KAF7495419.1"/>
    <property type="molecule type" value="Genomic_DNA"/>
</dbReference>
<dbReference type="InterPro" id="IPR053252">
    <property type="entry name" value="EMT_regulator"/>
</dbReference>
<sequence length="1144" mass="126204">MAPSTLEKPVKEDFKKLIHNVIERKRKHRIFELIDEIIELLPFKNEYKNKSKRKKLERIHSYIIDLKNKNDALMFANPESALAREILSLRKRIEELEKINLSYSNLLKSAGVSPDKFLLDPTIPDRWQKPLKYSKIQTNQLSLEDGKLVNNEILSKKSNNIGLGGASEATFSTNLVNGLNSQLILISGNCALPINLANSFYLSKSELTNPIQIQMDSSSDIIKENSKLKDSTENLIKFDSETKTQTNKTPKKKNLSTTIERIPSEENVSIKSAPPAILNGSKSKSDENSCKNSSGLKISNTNSESISIKASIDEQSNETETKNQKSKSFEKSLSNTRSDANANKTDIGSNVAKQVPLNSVPSSSYLTSNLLLQSDQNNENNKNGDNSKNISNKIIPPPSRLESVNRTNDSADGNDFQSKKNSLFHNLDIDYYSLYSETPNHSIENQTNYASSNQNNSNNSTSKSFEMPSFSSSLPATCSNYSATSTMTLVNSHATSTSSNHHYHSNQSLESYQTQPNTLFASNFPSIAFDSNMLASGSSPAKSVSVSQSNQFSHHMVDVSANFYSSSDRYLTENRITSVLNNKTSISSKAAIGGCRTKKLNQPSSAKNQRNTNKNSATTNKSQENVDSKQNLDASESNHSSIAKNNTDSQFVIPGLITNPAIQPDQQTHHDNYLSSTSSSDVNLNRTMQQSPDLQHYTNTQRYSNFLSNAANVTEFDGDNRTEAEAQCSNSSTNASTRTSGGYPIFFRPHNGHQSSMVSASSSIAVTSTVSTYLTVHNPHFPHQTNQRQTVTGYSSKYQNSTSSENSVENQRKNPIVVASTSHSSSSIYNPTSTTTTGTNHIPNFNLSNIFPDITTRPTIPVTSMNSYTPYSNCIMDLNNSTASTSFSMPSTKFNSRSYNGKNNFLSNFSQFLPSSSVLPPIGKGSVVSVDALTNHQNTNEKWQKSQCQNYQQFNFDPSSASVHQTSSAMPINKKLSTPLISDSISSTFAASVSETSDCSNYNLVTHSSFDHHTNRAPHHHHQSNTAFGFSYQPYHQHQSSNHQIQTRNDSSNQSLQNQPNSLSNQSMHPQSTSNLSSSSSQHQSHHHSYQYLVNSTSPSVSTMTFTTSGRASATPMIENTMTAAPPPPHHISFPLFNLPRSDL</sequence>
<feature type="region of interest" description="Disordered" evidence="1">
    <location>
        <begin position="778"/>
        <end position="811"/>
    </location>
</feature>
<evidence type="ECO:0000313" key="3">
    <source>
        <dbReference type="EMBL" id="KAF7495419.1"/>
    </source>
</evidence>
<feature type="region of interest" description="Disordered" evidence="1">
    <location>
        <begin position="661"/>
        <end position="684"/>
    </location>
</feature>
<feature type="region of interest" description="Disordered" evidence="1">
    <location>
        <begin position="242"/>
        <end position="299"/>
    </location>
</feature>
<gene>
    <name evidence="3" type="ORF">SSS_9064</name>
</gene>
<feature type="compositionally biased region" description="Polar residues" evidence="1">
    <location>
        <begin position="783"/>
        <end position="809"/>
    </location>
</feature>
<dbReference type="GO" id="GO:0001228">
    <property type="term" value="F:DNA-binding transcription activator activity, RNA polymerase II-specific"/>
    <property type="evidence" value="ECO:0007669"/>
    <property type="project" value="TreeGrafter"/>
</dbReference>
<feature type="region of interest" description="Disordered" evidence="1">
    <location>
        <begin position="1036"/>
        <end position="1090"/>
    </location>
</feature>
<feature type="compositionally biased region" description="Low complexity" evidence="1">
    <location>
        <begin position="611"/>
        <end position="622"/>
    </location>
</feature>
<accession>A0A834VHE1</accession>
<proteinExistence type="predicted"/>
<feature type="compositionally biased region" description="Basic and acidic residues" evidence="1">
    <location>
        <begin position="319"/>
        <end position="330"/>
    </location>
</feature>
<feature type="compositionally biased region" description="Polar residues" evidence="1">
    <location>
        <begin position="402"/>
        <end position="419"/>
    </location>
</feature>
<feature type="compositionally biased region" description="Polar residues" evidence="1">
    <location>
        <begin position="623"/>
        <end position="642"/>
    </location>
</feature>
<feature type="region of interest" description="Disordered" evidence="1">
    <location>
        <begin position="594"/>
        <end position="642"/>
    </location>
</feature>
<dbReference type="EnsemblMetazoa" id="SSS_9064s_mrna">
    <property type="protein sequence ID" value="KAF7495419.1"/>
    <property type="gene ID" value="SSS_9064"/>
</dbReference>
<feature type="compositionally biased region" description="Low complexity" evidence="1">
    <location>
        <begin position="445"/>
        <end position="466"/>
    </location>
</feature>
<feature type="region of interest" description="Disordered" evidence="1">
    <location>
        <begin position="375"/>
        <end position="419"/>
    </location>
</feature>
<evidence type="ECO:0000259" key="2">
    <source>
        <dbReference type="PROSITE" id="PS50888"/>
    </source>
</evidence>
<dbReference type="OrthoDB" id="690068at2759"/>
<evidence type="ECO:0000313" key="5">
    <source>
        <dbReference type="Proteomes" id="UP000070412"/>
    </source>
</evidence>
<organism evidence="3">
    <name type="scientific">Sarcoptes scabiei</name>
    <name type="common">Itch mite</name>
    <name type="synonym">Acarus scabiei</name>
    <dbReference type="NCBI Taxonomy" id="52283"/>
    <lineage>
        <taxon>Eukaryota</taxon>
        <taxon>Metazoa</taxon>
        <taxon>Ecdysozoa</taxon>
        <taxon>Arthropoda</taxon>
        <taxon>Chelicerata</taxon>
        <taxon>Arachnida</taxon>
        <taxon>Acari</taxon>
        <taxon>Acariformes</taxon>
        <taxon>Sarcoptiformes</taxon>
        <taxon>Astigmata</taxon>
        <taxon>Psoroptidia</taxon>
        <taxon>Sarcoptoidea</taxon>
        <taxon>Sarcoptidae</taxon>
        <taxon>Sarcoptinae</taxon>
        <taxon>Sarcoptes</taxon>
    </lineage>
</organism>
<feature type="compositionally biased region" description="Low complexity" evidence="1">
    <location>
        <begin position="729"/>
        <end position="740"/>
    </location>
</feature>
<feature type="compositionally biased region" description="Low complexity" evidence="1">
    <location>
        <begin position="377"/>
        <end position="394"/>
    </location>
</feature>
<dbReference type="Proteomes" id="UP000070412">
    <property type="component" value="Unassembled WGS sequence"/>
</dbReference>
<evidence type="ECO:0000256" key="1">
    <source>
        <dbReference type="SAM" id="MobiDB-lite"/>
    </source>
</evidence>
<name>A0A834VHE1_SARSC</name>
<reference evidence="4" key="3">
    <citation type="submission" date="2022-06" db="UniProtKB">
        <authorList>
            <consortium name="EnsemblMetazoa"/>
        </authorList>
    </citation>
    <scope>IDENTIFICATION</scope>
</reference>
<protein>
    <submittedName>
        <fullName evidence="3">Basic helix-loop-helix domain-containing protein</fullName>
    </submittedName>
</protein>
<feature type="compositionally biased region" description="Polar residues" evidence="1">
    <location>
        <begin position="1036"/>
        <end position="1050"/>
    </location>
</feature>
<dbReference type="InterPro" id="IPR011598">
    <property type="entry name" value="bHLH_dom"/>
</dbReference>
<dbReference type="AlphaFoldDB" id="A0A834VHE1"/>
<dbReference type="InterPro" id="IPR036638">
    <property type="entry name" value="HLH_DNA-bd_sf"/>
</dbReference>
<feature type="region of interest" description="Disordered" evidence="1">
    <location>
        <begin position="311"/>
        <end position="355"/>
    </location>
</feature>
<feature type="compositionally biased region" description="Polar residues" evidence="1">
    <location>
        <begin position="673"/>
        <end position="684"/>
    </location>
</feature>
<dbReference type="PANTHER" id="PTHR46970">
    <property type="entry name" value="BASIC HELIX-LOOP-HELIX DOMAIN-CONTAINING PROTEIN USF3"/>
    <property type="match status" value="1"/>
</dbReference>
<feature type="compositionally biased region" description="Low complexity" evidence="1">
    <location>
        <begin position="1051"/>
        <end position="1083"/>
    </location>
</feature>
<dbReference type="OMA" id="NDALMFA"/>
<reference evidence="3" key="2">
    <citation type="submission" date="2020-01" db="EMBL/GenBank/DDBJ databases">
        <authorList>
            <person name="Korhonen P.K.K."/>
            <person name="Guangxu M.G."/>
            <person name="Wang T.W."/>
            <person name="Stroehlein A.J.S."/>
            <person name="Young N.D."/>
            <person name="Ang C.-S.A."/>
            <person name="Fernando D.W.F."/>
            <person name="Lu H.L."/>
            <person name="Taylor S.T."/>
            <person name="Ehtesham M.E.M."/>
            <person name="Najaraj S.H.N."/>
            <person name="Harsha G.H.G."/>
            <person name="Madugundu A.M."/>
            <person name="Renuse S.R."/>
            <person name="Holt D.H."/>
            <person name="Pandey A.P."/>
            <person name="Papenfuss A.P."/>
            <person name="Gasser R.B.G."/>
            <person name="Fischer K.F."/>
        </authorList>
    </citation>
    <scope>NUCLEOTIDE SEQUENCE</scope>
    <source>
        <strain evidence="3">SSS_KF_BRIS2020</strain>
    </source>
</reference>
<dbReference type="GO" id="GO:0046983">
    <property type="term" value="F:protein dimerization activity"/>
    <property type="evidence" value="ECO:0007669"/>
    <property type="project" value="InterPro"/>
</dbReference>
<dbReference type="CDD" id="cd18910">
    <property type="entry name" value="bHLHzip_USF3"/>
    <property type="match status" value="1"/>
</dbReference>
<feature type="compositionally biased region" description="Polar residues" evidence="1">
    <location>
        <begin position="331"/>
        <end position="355"/>
    </location>
</feature>
<dbReference type="GO" id="GO:0010719">
    <property type="term" value="P:negative regulation of epithelial to mesenchymal transition"/>
    <property type="evidence" value="ECO:0007669"/>
    <property type="project" value="TreeGrafter"/>
</dbReference>
<dbReference type="InterPro" id="IPR048064">
    <property type="entry name" value="USF3_bHLH"/>
</dbReference>
<evidence type="ECO:0000313" key="4">
    <source>
        <dbReference type="EnsemblMetazoa" id="KAF7495419.1"/>
    </source>
</evidence>
<dbReference type="GO" id="GO:0000977">
    <property type="term" value="F:RNA polymerase II transcription regulatory region sequence-specific DNA binding"/>
    <property type="evidence" value="ECO:0007669"/>
    <property type="project" value="TreeGrafter"/>
</dbReference>
<feature type="compositionally biased region" description="Polar residues" evidence="1">
    <location>
        <begin position="290"/>
        <end position="299"/>
    </location>
</feature>